<dbReference type="PANTHER" id="PTHR46790:SF1">
    <property type="entry name" value="CENTROMERE PROTEIN N"/>
    <property type="match status" value="1"/>
</dbReference>
<comment type="caution">
    <text evidence="2">The sequence shown here is derived from an EMBL/GenBank/DDBJ whole genome shotgun (WGS) entry which is preliminary data.</text>
</comment>
<evidence type="ECO:0000256" key="1">
    <source>
        <dbReference type="SAM" id="Phobius"/>
    </source>
</evidence>
<keyword evidence="1" id="KW-0472">Membrane</keyword>
<feature type="transmembrane region" description="Helical" evidence="1">
    <location>
        <begin position="242"/>
        <end position="262"/>
    </location>
</feature>
<dbReference type="OrthoDB" id="6585699at2759"/>
<dbReference type="Proteomes" id="UP000597762">
    <property type="component" value="Unassembled WGS sequence"/>
</dbReference>
<name>A0A812ANW5_ACAPH</name>
<protein>
    <submittedName>
        <fullName evidence="2">Uncharacterized protein</fullName>
    </submittedName>
</protein>
<feature type="transmembrane region" description="Helical" evidence="1">
    <location>
        <begin position="181"/>
        <end position="201"/>
    </location>
</feature>
<keyword evidence="1" id="KW-0812">Transmembrane</keyword>
<evidence type="ECO:0000313" key="3">
    <source>
        <dbReference type="Proteomes" id="UP000597762"/>
    </source>
</evidence>
<dbReference type="GO" id="GO:0005654">
    <property type="term" value="C:nucleoplasm"/>
    <property type="evidence" value="ECO:0007669"/>
    <property type="project" value="TreeGrafter"/>
</dbReference>
<dbReference type="PANTHER" id="PTHR46790">
    <property type="entry name" value="CENTROMERE PROTEIN N"/>
    <property type="match status" value="1"/>
</dbReference>
<feature type="transmembrane region" description="Helical" evidence="1">
    <location>
        <begin position="316"/>
        <end position="340"/>
    </location>
</feature>
<feature type="transmembrane region" description="Helical" evidence="1">
    <location>
        <begin position="213"/>
        <end position="236"/>
    </location>
</feature>
<dbReference type="AlphaFoldDB" id="A0A812ANW5"/>
<accession>A0A812ANW5</accession>
<sequence>MLKQALKPYKAVVAVNLYKDALWSRIMMSSYSNRLNAFKVTVSFFVYYPSLPFVIVKQLKDPLLSILMEEMLLIFNYTNYSKMRFSGRHIGSLATMALNHMTQTKSTLLLDVDKKRKAPVEDTWIDDPRIIFVNKEQIQQREEAIAENFGDGELPILKQLEYVLTYPESDTFQGLSHFCPLSLSLLLFVCHSYVLFLLSSFHLSFSSSLSISFSLIVFPSSFSFLLSFSFLISFSFSCSLSFFLSLSISLSLILLPSFLLTFSCSFSISFSHSLSFSFFHVLFPSLFPLFSFHLSFSHSLSISFSLILFPSFLLSFSFSFLFLFFPSIFHFFFLSFFSFIK</sequence>
<feature type="transmembrane region" description="Helical" evidence="1">
    <location>
        <begin position="35"/>
        <end position="55"/>
    </location>
</feature>
<keyword evidence="1" id="KW-1133">Transmembrane helix</keyword>
<reference evidence="2" key="1">
    <citation type="submission" date="2021-01" db="EMBL/GenBank/DDBJ databases">
        <authorList>
            <person name="Li R."/>
            <person name="Bekaert M."/>
        </authorList>
    </citation>
    <scope>NUCLEOTIDE SEQUENCE</scope>
    <source>
        <strain evidence="2">Farmed</strain>
    </source>
</reference>
<gene>
    <name evidence="2" type="ORF">SPHA_1773</name>
</gene>
<proteinExistence type="predicted"/>
<keyword evidence="3" id="KW-1185">Reference proteome</keyword>
<dbReference type="InterPro" id="IPR052011">
    <property type="entry name" value="CENP-NAC/CAD_complex"/>
</dbReference>
<evidence type="ECO:0000313" key="2">
    <source>
        <dbReference type="EMBL" id="CAE1146168.1"/>
    </source>
</evidence>
<dbReference type="EMBL" id="CAHIKZ030000050">
    <property type="protein sequence ID" value="CAE1146168.1"/>
    <property type="molecule type" value="Genomic_DNA"/>
</dbReference>
<feature type="transmembrane region" description="Helical" evidence="1">
    <location>
        <begin position="274"/>
        <end position="296"/>
    </location>
</feature>
<organism evidence="2 3">
    <name type="scientific">Acanthosepion pharaonis</name>
    <name type="common">Pharaoh cuttlefish</name>
    <name type="synonym">Sepia pharaonis</name>
    <dbReference type="NCBI Taxonomy" id="158019"/>
    <lineage>
        <taxon>Eukaryota</taxon>
        <taxon>Metazoa</taxon>
        <taxon>Spiralia</taxon>
        <taxon>Lophotrochozoa</taxon>
        <taxon>Mollusca</taxon>
        <taxon>Cephalopoda</taxon>
        <taxon>Coleoidea</taxon>
        <taxon>Decapodiformes</taxon>
        <taxon>Sepiida</taxon>
        <taxon>Sepiina</taxon>
        <taxon>Sepiidae</taxon>
        <taxon>Acanthosepion</taxon>
    </lineage>
</organism>